<name>A0A9W9F4T2_9EURO</name>
<dbReference type="AlphaFoldDB" id="A0A9W9F4T2"/>
<proteinExistence type="predicted"/>
<dbReference type="EMBL" id="JAPQKH010000006">
    <property type="protein sequence ID" value="KAJ5093663.1"/>
    <property type="molecule type" value="Genomic_DNA"/>
</dbReference>
<keyword evidence="2" id="KW-1185">Reference proteome</keyword>
<comment type="caution">
    <text evidence="1">The sequence shown here is derived from an EMBL/GenBank/DDBJ whole genome shotgun (WGS) entry which is preliminary data.</text>
</comment>
<dbReference type="Proteomes" id="UP001149165">
    <property type="component" value="Unassembled WGS sequence"/>
</dbReference>
<organism evidence="1 2">
    <name type="scientific">Penicillium angulare</name>
    <dbReference type="NCBI Taxonomy" id="116970"/>
    <lineage>
        <taxon>Eukaryota</taxon>
        <taxon>Fungi</taxon>
        <taxon>Dikarya</taxon>
        <taxon>Ascomycota</taxon>
        <taxon>Pezizomycotina</taxon>
        <taxon>Eurotiomycetes</taxon>
        <taxon>Eurotiomycetidae</taxon>
        <taxon>Eurotiales</taxon>
        <taxon>Aspergillaceae</taxon>
        <taxon>Penicillium</taxon>
    </lineage>
</organism>
<evidence type="ECO:0000313" key="1">
    <source>
        <dbReference type="EMBL" id="KAJ5093663.1"/>
    </source>
</evidence>
<dbReference type="OrthoDB" id="4424523at2759"/>
<reference evidence="1" key="1">
    <citation type="submission" date="2022-11" db="EMBL/GenBank/DDBJ databases">
        <authorList>
            <person name="Petersen C."/>
        </authorList>
    </citation>
    <scope>NUCLEOTIDE SEQUENCE</scope>
    <source>
        <strain evidence="1">IBT 30069</strain>
    </source>
</reference>
<protein>
    <submittedName>
        <fullName evidence="1">Uncharacterized protein</fullName>
    </submittedName>
</protein>
<accession>A0A9W9F4T2</accession>
<evidence type="ECO:0000313" key="2">
    <source>
        <dbReference type="Proteomes" id="UP001149165"/>
    </source>
</evidence>
<reference evidence="1" key="2">
    <citation type="journal article" date="2023" name="IMA Fungus">
        <title>Comparative genomic study of the Penicillium genus elucidates a diverse pangenome and 15 lateral gene transfer events.</title>
        <authorList>
            <person name="Petersen C."/>
            <person name="Sorensen T."/>
            <person name="Nielsen M.R."/>
            <person name="Sondergaard T.E."/>
            <person name="Sorensen J.L."/>
            <person name="Fitzpatrick D.A."/>
            <person name="Frisvad J.C."/>
            <person name="Nielsen K.L."/>
        </authorList>
    </citation>
    <scope>NUCLEOTIDE SEQUENCE</scope>
    <source>
        <strain evidence="1">IBT 30069</strain>
    </source>
</reference>
<sequence length="60" mass="6747">MHSQEAPEDVDWLEDLLDNGYDSVEGCTLKDIGWMKVALCDAGLEGYHKMGEEWRVGTAM</sequence>
<gene>
    <name evidence="1" type="ORF">N7456_009524</name>
</gene>